<name>A0A2K3CST5_CHLRE</name>
<gene>
    <name evidence="2" type="ORF">CHLRE_16g650700v5</name>
</gene>
<feature type="region of interest" description="Disordered" evidence="1">
    <location>
        <begin position="64"/>
        <end position="83"/>
    </location>
</feature>
<dbReference type="KEGG" id="cre:CHLRE_16g650700v5"/>
<protein>
    <submittedName>
        <fullName evidence="2">Uncharacterized protein</fullName>
    </submittedName>
</protein>
<reference evidence="4" key="2">
    <citation type="submission" date="2021-08" db="PDB data bank">
        <title>The Chlamydomonas mitochondrial ribosome: how to build a ribosome from RNA fragments.</title>
        <authorList>
            <person name="Waltz F."/>
            <person name="Salinas-Giege T."/>
            <person name="Englmeier R."/>
            <person name="Meichel H."/>
            <person name="Soufari H."/>
            <person name="Kuhn L."/>
            <person name="Pfeffer S."/>
            <person name="Foerster F."/>
            <person name="Engel B.D."/>
            <person name="Giege P."/>
            <person name="Drouard L."/>
            <person name="Hashem Y."/>
        </authorList>
    </citation>
    <scope>STRUCTURE BY ELECTRON MICROSCOPY (4.20 ANGSTROMS)</scope>
</reference>
<dbReference type="Proteomes" id="UP000006906">
    <property type="component" value="Chromosome 16"/>
</dbReference>
<dbReference type="InParanoid" id="A0A2K3CST5"/>
<accession>A0A2K3CST5</accession>
<dbReference type="PDB" id="7PKQ">
    <property type="method" value="EM"/>
    <property type="resolution" value="4.20 A"/>
    <property type="chains" value="B=1-883"/>
</dbReference>
<dbReference type="RefSeq" id="XP_042915434.1">
    <property type="nucleotide sequence ID" value="XM_043070791.1"/>
</dbReference>
<dbReference type="GeneID" id="5723801"/>
<sequence length="883" mass="88793">MTLSTQRRALLAGFGKARGGQWTQEGIAALHSTTTTNAQVETQPDGELAESSADDASRLFQELSRRNRPNSAGTEPGPSPRPVLAQLPAAAELMERAAGTPSSQALYDLPTYLSVTHPHARVEPRNPAYDWRRSPQLEAGGPRRAALLLAVDAHMAAPESREALLRMAQLELAHLWYYQQHAAELPAAASPSASAASAASTATPDAAAAGQRRGGVAKQREAEPAAASTSAAAGDKAQAGAGTGTGAGAGAEAEAGDDDIFAAADRKARERAAAVEAATAAAASSAAKSLGRRGGRLPAELEARVRDMQLRYGMASRDAASVLRLLADSFSRRLPGGGRRLEGEAEAEAAVGLGEAEAEAGGDPTAALTWALSGGGRGGSGGTISGLSRHLAKQAAQAKAADRAIITAMQSLADAVNTASSSSSSATASSSTASSSGSSAYWAAHPALAYDQTLAARAHRQGLAWRAAAEAGPDGAASLSAAITALSASLRRPTSSPTSSASASSPPATPVLDLVLDYLQAKYADLLTAWETAARLREATERVSAAVARARATVPMSAVPPLPPALAAELERSWQNAAAAFRPALLQPLLQPAGSGAAARNSLAAAAASGSPALLQAQSSLTRPLDWAKAKALIEQHYAKQQQAAALAGATAAAEATAAAAAAASAAAAAGSPRGAVEALLQPLLQRAADRHRALLAGGDAAAAEAAAAAAAAAAHGSSTAAAGGAAPSEGAASVVCFRETLTLDASSAYANSSFDSRVTLEFNVDRLAAAEPGLGGAWGARFLERLLATPALPGSGRRIRGGGGSSGMFGRARASPAARAAANAAAYPVDVEHSFCRRTRTAALSTARYGSREANRKLLLEHYNELLRAAALAAAAGASAAV</sequence>
<dbReference type="EMDB" id="EMD-13477"/>
<dbReference type="EMBL" id="CM008977">
    <property type="protein sequence ID" value="PNW71353.1"/>
    <property type="molecule type" value="Genomic_DNA"/>
</dbReference>
<keyword evidence="4" id="KW-0002">3D-structure</keyword>
<dbReference type="Gramene" id="PNW71353">
    <property type="protein sequence ID" value="PNW71353"/>
    <property type="gene ID" value="CHLRE_16g650700v5"/>
</dbReference>
<feature type="compositionally biased region" description="Low complexity" evidence="1">
    <location>
        <begin position="224"/>
        <end position="240"/>
    </location>
</feature>
<organism evidence="2 3">
    <name type="scientific">Chlamydomonas reinhardtii</name>
    <name type="common">Chlamydomonas smithii</name>
    <dbReference type="NCBI Taxonomy" id="3055"/>
    <lineage>
        <taxon>Eukaryota</taxon>
        <taxon>Viridiplantae</taxon>
        <taxon>Chlorophyta</taxon>
        <taxon>core chlorophytes</taxon>
        <taxon>Chlorophyceae</taxon>
        <taxon>CS clade</taxon>
        <taxon>Chlamydomonadales</taxon>
        <taxon>Chlamydomonadaceae</taxon>
        <taxon>Chlamydomonas</taxon>
    </lineage>
</organism>
<feature type="compositionally biased region" description="Low complexity" evidence="1">
    <location>
        <begin position="199"/>
        <end position="217"/>
    </location>
</feature>
<keyword evidence="3" id="KW-1185">Reference proteome</keyword>
<dbReference type="SMR" id="A0A2K3CST5"/>
<feature type="region of interest" description="Disordered" evidence="1">
    <location>
        <begin position="199"/>
        <end position="252"/>
    </location>
</feature>
<dbReference type="ExpressionAtlas" id="A0A2K3CST5">
    <property type="expression patterns" value="baseline"/>
</dbReference>
<dbReference type="OMA" id="HLWYYQQ"/>
<reference evidence="2 3" key="1">
    <citation type="journal article" date="2007" name="Science">
        <title>The Chlamydomonas genome reveals the evolution of key animal and plant functions.</title>
        <authorList>
            <person name="Merchant S.S."/>
            <person name="Prochnik S.E."/>
            <person name="Vallon O."/>
            <person name="Harris E.H."/>
            <person name="Karpowicz S.J."/>
            <person name="Witman G.B."/>
            <person name="Terry A."/>
            <person name="Salamov A."/>
            <person name="Fritz-Laylin L.K."/>
            <person name="Marechal-Drouard L."/>
            <person name="Marshall W.F."/>
            <person name="Qu L.H."/>
            <person name="Nelson D.R."/>
            <person name="Sanderfoot A.A."/>
            <person name="Spalding M.H."/>
            <person name="Kapitonov V.V."/>
            <person name="Ren Q."/>
            <person name="Ferris P."/>
            <person name="Lindquist E."/>
            <person name="Shapiro H."/>
            <person name="Lucas S.M."/>
            <person name="Grimwood J."/>
            <person name="Schmutz J."/>
            <person name="Cardol P."/>
            <person name="Cerutti H."/>
            <person name="Chanfreau G."/>
            <person name="Chen C.L."/>
            <person name="Cognat V."/>
            <person name="Croft M.T."/>
            <person name="Dent R."/>
            <person name="Dutcher S."/>
            <person name="Fernandez E."/>
            <person name="Fukuzawa H."/>
            <person name="Gonzalez-Ballester D."/>
            <person name="Gonzalez-Halphen D."/>
            <person name="Hallmann A."/>
            <person name="Hanikenne M."/>
            <person name="Hippler M."/>
            <person name="Inwood W."/>
            <person name="Jabbari K."/>
            <person name="Kalanon M."/>
            <person name="Kuras R."/>
            <person name="Lefebvre P.A."/>
            <person name="Lemaire S.D."/>
            <person name="Lobanov A.V."/>
            <person name="Lohr M."/>
            <person name="Manuell A."/>
            <person name="Meier I."/>
            <person name="Mets L."/>
            <person name="Mittag M."/>
            <person name="Mittelmeier T."/>
            <person name="Moroney J.V."/>
            <person name="Moseley J."/>
            <person name="Napoli C."/>
            <person name="Nedelcu A.M."/>
            <person name="Niyogi K."/>
            <person name="Novoselov S.V."/>
            <person name="Paulsen I.T."/>
            <person name="Pazour G."/>
            <person name="Purton S."/>
            <person name="Ral J.P."/>
            <person name="Riano-Pachon D.M."/>
            <person name="Riekhof W."/>
            <person name="Rymarquis L."/>
            <person name="Schroda M."/>
            <person name="Stern D."/>
            <person name="Umen J."/>
            <person name="Willows R."/>
            <person name="Wilson N."/>
            <person name="Zimmer S.L."/>
            <person name="Allmer J."/>
            <person name="Balk J."/>
            <person name="Bisova K."/>
            <person name="Chen C.J."/>
            <person name="Elias M."/>
            <person name="Gendler K."/>
            <person name="Hauser C."/>
            <person name="Lamb M.R."/>
            <person name="Ledford H."/>
            <person name="Long J.C."/>
            <person name="Minagawa J."/>
            <person name="Page M.D."/>
            <person name="Pan J."/>
            <person name="Pootakham W."/>
            <person name="Roje S."/>
            <person name="Rose A."/>
            <person name="Stahlberg E."/>
            <person name="Terauchi A.M."/>
            <person name="Yang P."/>
            <person name="Ball S."/>
            <person name="Bowler C."/>
            <person name="Dieckmann C.L."/>
            <person name="Gladyshev V.N."/>
            <person name="Green P."/>
            <person name="Jorgensen R."/>
            <person name="Mayfield S."/>
            <person name="Mueller-Roeber B."/>
            <person name="Rajamani S."/>
            <person name="Sayre R.T."/>
            <person name="Brokstein P."/>
            <person name="Dubchak I."/>
            <person name="Goodstein D."/>
            <person name="Hornick L."/>
            <person name="Huang Y.W."/>
            <person name="Jhaveri J."/>
            <person name="Luo Y."/>
            <person name="Martinez D."/>
            <person name="Ngau W.C."/>
            <person name="Otillar B."/>
            <person name="Poliakov A."/>
            <person name="Porter A."/>
            <person name="Szajkowski L."/>
            <person name="Werner G."/>
            <person name="Zhou K."/>
            <person name="Grigoriev I.V."/>
            <person name="Rokhsar D.S."/>
            <person name="Grossman A.R."/>
        </authorList>
    </citation>
    <scope>NUCLEOTIDE SEQUENCE [LARGE SCALE GENOMIC DNA]</scope>
    <source>
        <strain evidence="3">CC-503</strain>
    </source>
</reference>
<proteinExistence type="evidence at protein level"/>
<evidence type="ECO:0000313" key="2">
    <source>
        <dbReference type="EMBL" id="PNW71353.1"/>
    </source>
</evidence>
<dbReference type="AlphaFoldDB" id="A0A2K3CST5"/>
<evidence type="ECO:0000256" key="1">
    <source>
        <dbReference type="SAM" id="MobiDB-lite"/>
    </source>
</evidence>
<dbReference type="OrthoDB" id="550219at2759"/>
<evidence type="ECO:0007829" key="4">
    <source>
        <dbReference type="PDB" id="7PKQ"/>
    </source>
</evidence>
<evidence type="ECO:0000313" key="3">
    <source>
        <dbReference type="Proteomes" id="UP000006906"/>
    </source>
</evidence>